<keyword evidence="5" id="KW-1185">Reference proteome</keyword>
<feature type="transmembrane region" description="Helical" evidence="2">
    <location>
        <begin position="397"/>
        <end position="416"/>
    </location>
</feature>
<protein>
    <submittedName>
        <fullName evidence="4">Prenyltransferase/squalene oxidase repeat-containing protein</fullName>
    </submittedName>
</protein>
<comment type="caution">
    <text evidence="4">The sequence shown here is derived from an EMBL/GenBank/DDBJ whole genome shotgun (WGS) entry which is preliminary data.</text>
</comment>
<dbReference type="PROSITE" id="PS51257">
    <property type="entry name" value="PROKAR_LIPOPROTEIN"/>
    <property type="match status" value="1"/>
</dbReference>
<reference evidence="4 5" key="1">
    <citation type="submission" date="2024-09" db="EMBL/GenBank/DDBJ databases">
        <authorList>
            <person name="Sun Q."/>
            <person name="Mori K."/>
        </authorList>
    </citation>
    <scope>NUCLEOTIDE SEQUENCE [LARGE SCALE GENOMIC DNA]</scope>
    <source>
        <strain evidence="4 5">JCM 4362</strain>
    </source>
</reference>
<feature type="region of interest" description="Disordered" evidence="1">
    <location>
        <begin position="238"/>
        <end position="262"/>
    </location>
</feature>
<evidence type="ECO:0000313" key="4">
    <source>
        <dbReference type="EMBL" id="MFB9520916.1"/>
    </source>
</evidence>
<keyword evidence="2" id="KW-0472">Membrane</keyword>
<dbReference type="EMBL" id="JBHMCR010000006">
    <property type="protein sequence ID" value="MFB9520916.1"/>
    <property type="molecule type" value="Genomic_DNA"/>
</dbReference>
<dbReference type="InterPro" id="IPR008930">
    <property type="entry name" value="Terpenoid_cyclase/PrenylTrfase"/>
</dbReference>
<feature type="compositionally biased region" description="Basic and acidic residues" evidence="1">
    <location>
        <begin position="377"/>
        <end position="391"/>
    </location>
</feature>
<feature type="chain" id="PRO_5045061163" evidence="3">
    <location>
        <begin position="25"/>
        <end position="426"/>
    </location>
</feature>
<dbReference type="RefSeq" id="WP_345223352.1">
    <property type="nucleotide sequence ID" value="NZ_BAAAXE010000013.1"/>
</dbReference>
<accession>A0ABV5PCJ4</accession>
<feature type="region of interest" description="Disordered" evidence="1">
    <location>
        <begin position="370"/>
        <end position="394"/>
    </location>
</feature>
<gene>
    <name evidence="4" type="ORF">ACFFTU_13230</name>
</gene>
<keyword evidence="2" id="KW-0812">Transmembrane</keyword>
<evidence type="ECO:0000256" key="3">
    <source>
        <dbReference type="SAM" id="SignalP"/>
    </source>
</evidence>
<feature type="signal peptide" evidence="3">
    <location>
        <begin position="1"/>
        <end position="24"/>
    </location>
</feature>
<evidence type="ECO:0000313" key="5">
    <source>
        <dbReference type="Proteomes" id="UP001589718"/>
    </source>
</evidence>
<proteinExistence type="predicted"/>
<dbReference type="SUPFAM" id="SSF48239">
    <property type="entry name" value="Terpenoid cyclases/Protein prenyltransferases"/>
    <property type="match status" value="2"/>
</dbReference>
<keyword evidence="3" id="KW-0732">Signal</keyword>
<evidence type="ECO:0000256" key="2">
    <source>
        <dbReference type="SAM" id="Phobius"/>
    </source>
</evidence>
<evidence type="ECO:0000256" key="1">
    <source>
        <dbReference type="SAM" id="MobiDB-lite"/>
    </source>
</evidence>
<organism evidence="4 5">
    <name type="scientific">Streptomyces cremeus</name>
    <dbReference type="NCBI Taxonomy" id="66881"/>
    <lineage>
        <taxon>Bacteria</taxon>
        <taxon>Bacillati</taxon>
        <taxon>Actinomycetota</taxon>
        <taxon>Actinomycetes</taxon>
        <taxon>Kitasatosporales</taxon>
        <taxon>Streptomycetaceae</taxon>
        <taxon>Streptomyces</taxon>
    </lineage>
</organism>
<dbReference type="Gene3D" id="1.50.10.20">
    <property type="match status" value="1"/>
</dbReference>
<keyword evidence="2" id="KW-1133">Transmembrane helix</keyword>
<sequence>MIPLHLRRGAAALAVSAVTGTACAVGAVAAPVALAAPTPTPVAVPSGLYGKGDPTYDGVFRQSLALTAQHSLGVKPATKAVDWLVGQQCDNGAFPAFRADAGKPCDPRTAVDTNATAAAVQALAALGGQDAAVKKGVAWLKSVQNADGGWPYLPGTPSDANSTSLVTGVLTATGAKPAELTGKDGKTPLQALLAFQVNCDGKTENQGSFAFQPDKSGKLFPNADATAAVVTAMAGRGGPVVDAPREDRPVEPAPGCKQGMADPKAAAAGGSDYLARSLEKNGGFLKSAMPGAEDQPDFGNTADAVVALAADGHQQAAKKSADWLAKNSAAWAKSSGPAAWAQLVFAAHATGMDAKNFGGTDLLAQLNATGPAPQAQKDADAAAEKEKKSDDGGGSTTTWLIVGVAFVASMGAGFLISGRNKNKQQL</sequence>
<dbReference type="Proteomes" id="UP001589718">
    <property type="component" value="Unassembled WGS sequence"/>
</dbReference>
<name>A0ABV5PCJ4_STRCM</name>